<dbReference type="Gene3D" id="3.40.50.1820">
    <property type="entry name" value="alpha/beta hydrolase"/>
    <property type="match status" value="2"/>
</dbReference>
<dbReference type="InterPro" id="IPR050300">
    <property type="entry name" value="GDXG_lipolytic_enzyme"/>
</dbReference>
<name>A0ABR3TZQ2_9PEZI</name>
<evidence type="ECO:0008006" key="7">
    <source>
        <dbReference type="Google" id="ProtNLM"/>
    </source>
</evidence>
<keyword evidence="6" id="KW-1185">Reference proteome</keyword>
<evidence type="ECO:0000313" key="5">
    <source>
        <dbReference type="EMBL" id="KAL1648386.1"/>
    </source>
</evidence>
<dbReference type="SUPFAM" id="SSF53474">
    <property type="entry name" value="alpha/beta-Hydrolases"/>
    <property type="match status" value="1"/>
</dbReference>
<dbReference type="PANTHER" id="PTHR48081:SF3">
    <property type="entry name" value="ALPHA_BETA HYDROLASE FOLD-3 DOMAIN-CONTAINING PROTEIN"/>
    <property type="match status" value="1"/>
</dbReference>
<dbReference type="Pfam" id="PF20434">
    <property type="entry name" value="BD-FAE"/>
    <property type="match status" value="1"/>
</dbReference>
<evidence type="ECO:0000313" key="6">
    <source>
        <dbReference type="Proteomes" id="UP001521184"/>
    </source>
</evidence>
<organism evidence="5 6">
    <name type="scientific">Diplodia intermedia</name>
    <dbReference type="NCBI Taxonomy" id="856260"/>
    <lineage>
        <taxon>Eukaryota</taxon>
        <taxon>Fungi</taxon>
        <taxon>Dikarya</taxon>
        <taxon>Ascomycota</taxon>
        <taxon>Pezizomycotina</taxon>
        <taxon>Dothideomycetes</taxon>
        <taxon>Dothideomycetes incertae sedis</taxon>
        <taxon>Botryosphaeriales</taxon>
        <taxon>Botryosphaeriaceae</taxon>
        <taxon>Diplodia</taxon>
    </lineage>
</organism>
<accession>A0ABR3TZQ2</accession>
<feature type="domain" description="BD-FAE-like" evidence="4">
    <location>
        <begin position="33"/>
        <end position="143"/>
    </location>
</feature>
<dbReference type="InterPro" id="IPR049492">
    <property type="entry name" value="BD-FAE-like_dom"/>
</dbReference>
<dbReference type="PANTHER" id="PTHR48081">
    <property type="entry name" value="AB HYDROLASE SUPERFAMILY PROTEIN C4A8.06C"/>
    <property type="match status" value="1"/>
</dbReference>
<comment type="caution">
    <text evidence="5">The sequence shown here is derived from an EMBL/GenBank/DDBJ whole genome shotgun (WGS) entry which is preliminary data.</text>
</comment>
<feature type="region of interest" description="Disordered" evidence="2">
    <location>
        <begin position="176"/>
        <end position="255"/>
    </location>
</feature>
<dbReference type="InterPro" id="IPR029058">
    <property type="entry name" value="AB_hydrolase_fold"/>
</dbReference>
<dbReference type="Proteomes" id="UP001521184">
    <property type="component" value="Unassembled WGS sequence"/>
</dbReference>
<sequence>MAVPDMRCAYKIIDDCIIYTDIYVPRTPSPATGERRKCPVVLAIHGGAFILGHSGMVNKDQIQDCLERGWIVLSLEHRLCPQVDILEGPITDCRDALAWVYNGGLDSELAANSSTAAFAVDTDRVVAFGTSSGGTIALAMGYDVPRPPLAILDFYGATHFSDPFWSTPLRTAKLPPNTDPDYINQVYDESPVPIRGGVSLEGQPAPNAPAPTPATATAATAAAPPSSSSSLSSTASSSTASTSPSPSSSTTDSTATTITTAPTAAAAAAPGGPPQLPPRIAFALTHIARGTLLRVCYPFGPLAAVDAAANVSPAFPPTCIVHGALDDTVPPHLSRELYRRLGAAGVEREFVDVPGEGHTFAGAMQKGGETWARSRRGFDWLEAIVAR</sequence>
<evidence type="ECO:0000256" key="2">
    <source>
        <dbReference type="SAM" id="MobiDB-lite"/>
    </source>
</evidence>
<evidence type="ECO:0000259" key="4">
    <source>
        <dbReference type="Pfam" id="PF20434"/>
    </source>
</evidence>
<reference evidence="5 6" key="1">
    <citation type="journal article" date="2023" name="Plant Dis.">
        <title>First Report of Diplodia intermedia Causing Canker and Dieback Diseases on Apple Trees in Canada.</title>
        <authorList>
            <person name="Ellouze W."/>
            <person name="Ilyukhin E."/>
            <person name="Sulman M."/>
            <person name="Ali S."/>
        </authorList>
    </citation>
    <scope>NUCLEOTIDE SEQUENCE [LARGE SCALE GENOMIC DNA]</scope>
    <source>
        <strain evidence="5 6">M45-28</strain>
    </source>
</reference>
<keyword evidence="1" id="KW-0378">Hydrolase</keyword>
<evidence type="ECO:0000259" key="3">
    <source>
        <dbReference type="Pfam" id="PF00326"/>
    </source>
</evidence>
<gene>
    <name evidence="5" type="ORF">SLS58_002139</name>
</gene>
<dbReference type="EMBL" id="JAKEKT020000009">
    <property type="protein sequence ID" value="KAL1648386.1"/>
    <property type="molecule type" value="Genomic_DNA"/>
</dbReference>
<feature type="domain" description="Peptidase S9 prolyl oligopeptidase catalytic" evidence="3">
    <location>
        <begin position="303"/>
        <end position="382"/>
    </location>
</feature>
<dbReference type="InterPro" id="IPR001375">
    <property type="entry name" value="Peptidase_S9_cat"/>
</dbReference>
<evidence type="ECO:0000256" key="1">
    <source>
        <dbReference type="ARBA" id="ARBA00022801"/>
    </source>
</evidence>
<protein>
    <recommendedName>
        <fullName evidence="7">Alpha/beta-hydrolase</fullName>
    </recommendedName>
</protein>
<proteinExistence type="predicted"/>
<feature type="compositionally biased region" description="Low complexity" evidence="2">
    <location>
        <begin position="213"/>
        <end position="255"/>
    </location>
</feature>
<dbReference type="Pfam" id="PF00326">
    <property type="entry name" value="Peptidase_S9"/>
    <property type="match status" value="1"/>
</dbReference>